<gene>
    <name evidence="2" type="ORF">D3877_12900</name>
</gene>
<evidence type="ECO:0000313" key="2">
    <source>
        <dbReference type="EMBL" id="RJF81115.1"/>
    </source>
</evidence>
<sequence length="190" mass="19933">MGVVVNVTDDAGAAVVTGRWRDLPERGDPVVPGLAGGRGWVALMYARGRMDAAQLAAAVDIGRGLMVDAVAASGLRAVDPARLVVDGGNRTSPPDFPSGGCAAGGGSPSSRRVAEWRRSLRADEKAGLLRGRHRALWLDVAVVRVVMGEDAPTKLDERLGLRKDRVRDAVLTALAGYAATFRLAVPKKTT</sequence>
<evidence type="ECO:0000313" key="3">
    <source>
        <dbReference type="Proteomes" id="UP000283458"/>
    </source>
</evidence>
<name>A0A418VVD9_9PROT</name>
<reference evidence="2 3" key="1">
    <citation type="submission" date="2018-09" db="EMBL/GenBank/DDBJ databases">
        <authorList>
            <person name="Zhu H."/>
        </authorList>
    </citation>
    <scope>NUCLEOTIDE SEQUENCE [LARGE SCALE GENOMIC DNA]</scope>
    <source>
        <strain evidence="2 3">K2W22B-5</strain>
    </source>
</reference>
<feature type="region of interest" description="Disordered" evidence="1">
    <location>
        <begin position="88"/>
        <end position="110"/>
    </location>
</feature>
<comment type="caution">
    <text evidence="2">The sequence shown here is derived from an EMBL/GenBank/DDBJ whole genome shotgun (WGS) entry which is preliminary data.</text>
</comment>
<dbReference type="OrthoDB" id="8451613at2"/>
<proteinExistence type="predicted"/>
<dbReference type="RefSeq" id="WP_119831203.1">
    <property type="nucleotide sequence ID" value="NZ_QYUL01000002.1"/>
</dbReference>
<evidence type="ECO:0000256" key="1">
    <source>
        <dbReference type="SAM" id="MobiDB-lite"/>
    </source>
</evidence>
<protein>
    <submittedName>
        <fullName evidence="2">Uncharacterized protein</fullName>
    </submittedName>
</protein>
<dbReference type="EMBL" id="QYUL01000002">
    <property type="protein sequence ID" value="RJF81115.1"/>
    <property type="molecule type" value="Genomic_DNA"/>
</dbReference>
<dbReference type="Proteomes" id="UP000283458">
    <property type="component" value="Unassembled WGS sequence"/>
</dbReference>
<dbReference type="AlphaFoldDB" id="A0A418VVD9"/>
<organism evidence="2 3">
    <name type="scientific">Azospirillum cavernae</name>
    <dbReference type="NCBI Taxonomy" id="2320860"/>
    <lineage>
        <taxon>Bacteria</taxon>
        <taxon>Pseudomonadati</taxon>
        <taxon>Pseudomonadota</taxon>
        <taxon>Alphaproteobacteria</taxon>
        <taxon>Rhodospirillales</taxon>
        <taxon>Azospirillaceae</taxon>
        <taxon>Azospirillum</taxon>
    </lineage>
</organism>
<accession>A0A418VVD9</accession>
<keyword evidence="3" id="KW-1185">Reference proteome</keyword>